<sequence length="276" mass="31237">MSRRFVMDDLYTMSKADNIMYAKRCIVDSIYKQSRLEGIAVTFPETQEIYEGRSVSGLSVEDIIKVNNLKHGWQFIFDTIDYPLDLRYIRQINLEVGNGIVTDAGNLRTAAVSIGGTSWRPDIPDYQKAEDEINRIMQSDLSVTEKAMDLMLYVMRSQLFYDGNKRTAQIAANQIMIHGGAGILAVPVEKQPEFFTHLVCYYETGKAKDIKTFLYETSIGGFNKEITAQPPINKAQFSDTINIINSDGKPETITREALAMRILDGDTVQIIKQNQH</sequence>
<accession>A0A938X950</accession>
<dbReference type="PROSITE" id="PS51459">
    <property type="entry name" value="FIDO"/>
    <property type="match status" value="1"/>
</dbReference>
<reference evidence="2" key="2">
    <citation type="journal article" date="2021" name="Sci. Rep.">
        <title>The distribution of antibiotic resistance genes in chicken gut microbiota commensals.</title>
        <authorList>
            <person name="Juricova H."/>
            <person name="Matiasovicova J."/>
            <person name="Kubasova T."/>
            <person name="Cejkova D."/>
            <person name="Rychlik I."/>
        </authorList>
    </citation>
    <scope>NUCLEOTIDE SEQUENCE</scope>
    <source>
        <strain evidence="2">An582</strain>
    </source>
</reference>
<reference evidence="2" key="1">
    <citation type="submission" date="2020-08" db="EMBL/GenBank/DDBJ databases">
        <authorList>
            <person name="Cejkova D."/>
            <person name="Kubasova T."/>
            <person name="Jahodarova E."/>
            <person name="Rychlik I."/>
        </authorList>
    </citation>
    <scope>NUCLEOTIDE SEQUENCE</scope>
    <source>
        <strain evidence="2">An582</strain>
    </source>
</reference>
<dbReference type="Proteomes" id="UP000705508">
    <property type="component" value="Unassembled WGS sequence"/>
</dbReference>
<dbReference type="InterPro" id="IPR036597">
    <property type="entry name" value="Fido-like_dom_sf"/>
</dbReference>
<name>A0A938X950_9CLOT</name>
<organism evidence="2 3">
    <name type="scientific">Mordavella massiliensis</name>
    <dbReference type="NCBI Taxonomy" id="1871024"/>
    <lineage>
        <taxon>Bacteria</taxon>
        <taxon>Bacillati</taxon>
        <taxon>Bacillota</taxon>
        <taxon>Clostridia</taxon>
        <taxon>Eubacteriales</taxon>
        <taxon>Clostridiaceae</taxon>
        <taxon>Mordavella</taxon>
    </lineage>
</organism>
<dbReference type="Gene3D" id="1.10.3290.10">
    <property type="entry name" value="Fido-like domain"/>
    <property type="match status" value="1"/>
</dbReference>
<dbReference type="InterPro" id="IPR003812">
    <property type="entry name" value="Fido"/>
</dbReference>
<dbReference type="Pfam" id="PF02661">
    <property type="entry name" value="Fic"/>
    <property type="match status" value="1"/>
</dbReference>
<evidence type="ECO:0000259" key="1">
    <source>
        <dbReference type="PROSITE" id="PS51459"/>
    </source>
</evidence>
<proteinExistence type="predicted"/>
<evidence type="ECO:0000313" key="2">
    <source>
        <dbReference type="EMBL" id="MBM6947504.1"/>
    </source>
</evidence>
<gene>
    <name evidence="2" type="ORF">H6A20_02340</name>
</gene>
<dbReference type="AlphaFoldDB" id="A0A938X950"/>
<feature type="domain" description="Fido" evidence="1">
    <location>
        <begin position="84"/>
        <end position="216"/>
    </location>
</feature>
<evidence type="ECO:0000313" key="3">
    <source>
        <dbReference type="Proteomes" id="UP000705508"/>
    </source>
</evidence>
<comment type="caution">
    <text evidence="2">The sequence shown here is derived from an EMBL/GenBank/DDBJ whole genome shotgun (WGS) entry which is preliminary data.</text>
</comment>
<dbReference type="EMBL" id="JACJKS010000002">
    <property type="protein sequence ID" value="MBM6947504.1"/>
    <property type="molecule type" value="Genomic_DNA"/>
</dbReference>
<dbReference type="SUPFAM" id="SSF140931">
    <property type="entry name" value="Fic-like"/>
    <property type="match status" value="1"/>
</dbReference>
<protein>
    <submittedName>
        <fullName evidence="2">Fic family protein</fullName>
    </submittedName>
</protein>